<dbReference type="EMBL" id="APAU02000035">
    <property type="protein sequence ID" value="EUB60063.1"/>
    <property type="molecule type" value="Genomic_DNA"/>
</dbReference>
<dbReference type="PANTHER" id="PTHR10316:SF40">
    <property type="entry name" value="LD27118P"/>
    <property type="match status" value="1"/>
</dbReference>
<feature type="domain" description="Guanylate kinase-like" evidence="6">
    <location>
        <begin position="131"/>
        <end position="226"/>
    </location>
</feature>
<dbReference type="Gene3D" id="2.30.42.10">
    <property type="match status" value="1"/>
</dbReference>
<dbReference type="Proteomes" id="UP000019149">
    <property type="component" value="Unassembled WGS sequence"/>
</dbReference>
<evidence type="ECO:0000256" key="4">
    <source>
        <dbReference type="SAM" id="MobiDB-lite"/>
    </source>
</evidence>
<dbReference type="SUPFAM" id="SSF51045">
    <property type="entry name" value="WW domain"/>
    <property type="match status" value="1"/>
</dbReference>
<evidence type="ECO:0000256" key="2">
    <source>
        <dbReference type="ARBA" id="ARBA00022737"/>
    </source>
</evidence>
<dbReference type="GO" id="GO:0007165">
    <property type="term" value="P:signal transduction"/>
    <property type="evidence" value="ECO:0007669"/>
    <property type="project" value="TreeGrafter"/>
</dbReference>
<proteinExistence type="predicted"/>
<dbReference type="PANTHER" id="PTHR10316">
    <property type="entry name" value="MEMBRANE ASSOCIATED GUANYLATE KINASE-RELATED"/>
    <property type="match status" value="1"/>
</dbReference>
<dbReference type="InterPro" id="IPR027417">
    <property type="entry name" value="P-loop_NTPase"/>
</dbReference>
<sequence>MATPMISARVPDESQLKAISHLDKTASWDSNIYEVLLSAASTEKSVPFPIEGGSDSGLFCTVGNTINPAQLIYHPIISSSSTSPKRTPSILRPGDVILEIGEYQISGFTRLDAIRLCKTLFHANSNGERPRILLKLISPSAIPSGSAQLNRFLSAQFHIGTPEFLLQEVTRNNIYQRVVPCTTREPRPEERDGVDYQFLGVERFLALEKSGQLLESGMYKGNHYGTPRPDANATAFHVETKAKDSAGGDHSAASPELTRTAEEPLQQQQQQQQRDLSSIALPNGWEVIDHPEYGLFYVDHIHQKTQYEPPTEADFEEAARLQAAGSSAPSITSTDNISSNGSSGKNNHQNHQTSSSDTSDKFTDDATQVRGPLVTSVLVKGSKGFGFTIIGGSSPGQPRFLQVRGSPTFCLALQSFLYPPSWCDIGQLAFL</sequence>
<protein>
    <submittedName>
        <fullName evidence="7">Membrane-associated guanylate kinase, WW and PDZ domain-containing protein 3</fullName>
    </submittedName>
</protein>
<dbReference type="InterPro" id="IPR008145">
    <property type="entry name" value="GK/Ca_channel_bsu"/>
</dbReference>
<dbReference type="CTD" id="36340776"/>
<keyword evidence="3" id="KW-0472">Membrane</keyword>
<dbReference type="PROSITE" id="PS50052">
    <property type="entry name" value="GUANYLATE_KINASE_2"/>
    <property type="match status" value="1"/>
</dbReference>
<feature type="region of interest" description="Disordered" evidence="4">
    <location>
        <begin position="319"/>
        <end position="366"/>
    </location>
</feature>
<dbReference type="CDD" id="cd00201">
    <property type="entry name" value="WW"/>
    <property type="match status" value="1"/>
</dbReference>
<evidence type="ECO:0000259" key="6">
    <source>
        <dbReference type="PROSITE" id="PS50052"/>
    </source>
</evidence>
<dbReference type="InterPro" id="IPR036020">
    <property type="entry name" value="WW_dom_sf"/>
</dbReference>
<keyword evidence="2" id="KW-0677">Repeat</keyword>
<evidence type="ECO:0000259" key="5">
    <source>
        <dbReference type="PROSITE" id="PS50020"/>
    </source>
</evidence>
<keyword evidence="7" id="KW-0418">Kinase</keyword>
<feature type="compositionally biased region" description="Low complexity" evidence="4">
    <location>
        <begin position="336"/>
        <end position="357"/>
    </location>
</feature>
<dbReference type="InterPro" id="IPR001202">
    <property type="entry name" value="WW_dom"/>
</dbReference>
<dbReference type="PROSITE" id="PS01159">
    <property type="entry name" value="WW_DOMAIN_1"/>
    <property type="match status" value="1"/>
</dbReference>
<evidence type="ECO:0000313" key="7">
    <source>
        <dbReference type="EMBL" id="EUB60063.1"/>
    </source>
</evidence>
<dbReference type="OMA" id="NTEATHW"/>
<dbReference type="PROSITE" id="PS50020">
    <property type="entry name" value="WW_DOMAIN_2"/>
    <property type="match status" value="1"/>
</dbReference>
<dbReference type="KEGG" id="egl:EGR_05061"/>
<feature type="domain" description="WW" evidence="5">
    <location>
        <begin position="279"/>
        <end position="312"/>
    </location>
</feature>
<evidence type="ECO:0000256" key="1">
    <source>
        <dbReference type="ARBA" id="ARBA00004170"/>
    </source>
</evidence>
<dbReference type="STRING" id="6210.W6UGJ3"/>
<dbReference type="GeneID" id="36340776"/>
<reference evidence="7 8" key="1">
    <citation type="journal article" date="2013" name="Nat. Genet.">
        <title>The genome of the hydatid tapeworm Echinococcus granulosus.</title>
        <authorList>
            <person name="Zheng H."/>
            <person name="Zhang W."/>
            <person name="Zhang L."/>
            <person name="Zhang Z."/>
            <person name="Li J."/>
            <person name="Lu G."/>
            <person name="Zhu Y."/>
            <person name="Wang Y."/>
            <person name="Huang Y."/>
            <person name="Liu J."/>
            <person name="Kang H."/>
            <person name="Chen J."/>
            <person name="Wang L."/>
            <person name="Chen A."/>
            <person name="Yu S."/>
            <person name="Gao Z."/>
            <person name="Jin L."/>
            <person name="Gu W."/>
            <person name="Wang Z."/>
            <person name="Zhao L."/>
            <person name="Shi B."/>
            <person name="Wen H."/>
            <person name="Lin R."/>
            <person name="Jones M.K."/>
            <person name="Brejova B."/>
            <person name="Vinar T."/>
            <person name="Zhao G."/>
            <person name="McManus D.P."/>
            <person name="Chen Z."/>
            <person name="Zhou Y."/>
            <person name="Wang S."/>
        </authorList>
    </citation>
    <scope>NUCLEOTIDE SEQUENCE [LARGE SCALE GENOMIC DNA]</scope>
</reference>
<keyword evidence="8" id="KW-1185">Reference proteome</keyword>
<evidence type="ECO:0000313" key="8">
    <source>
        <dbReference type="Proteomes" id="UP000019149"/>
    </source>
</evidence>
<dbReference type="GO" id="GO:0016301">
    <property type="term" value="F:kinase activity"/>
    <property type="evidence" value="ECO:0007669"/>
    <property type="project" value="UniProtKB-KW"/>
</dbReference>
<dbReference type="AlphaFoldDB" id="W6UGJ3"/>
<dbReference type="GO" id="GO:0005737">
    <property type="term" value="C:cytoplasm"/>
    <property type="evidence" value="ECO:0007669"/>
    <property type="project" value="TreeGrafter"/>
</dbReference>
<organism evidence="7 8">
    <name type="scientific">Echinococcus granulosus</name>
    <name type="common">Hydatid tapeworm</name>
    <dbReference type="NCBI Taxonomy" id="6210"/>
    <lineage>
        <taxon>Eukaryota</taxon>
        <taxon>Metazoa</taxon>
        <taxon>Spiralia</taxon>
        <taxon>Lophotrochozoa</taxon>
        <taxon>Platyhelminthes</taxon>
        <taxon>Cestoda</taxon>
        <taxon>Eucestoda</taxon>
        <taxon>Cyclophyllidea</taxon>
        <taxon>Taeniidae</taxon>
        <taxon>Echinococcus</taxon>
        <taxon>Echinococcus granulosus group</taxon>
    </lineage>
</organism>
<gene>
    <name evidence="7" type="ORF">EGR_05061</name>
</gene>
<dbReference type="SMART" id="SM00072">
    <property type="entry name" value="GuKc"/>
    <property type="match status" value="1"/>
</dbReference>
<name>W6UGJ3_ECHGR</name>
<keyword evidence="7" id="KW-0808">Transferase</keyword>
<comment type="subcellular location">
    <subcellularLocation>
        <location evidence="1">Membrane</location>
        <topology evidence="1">Peripheral membrane protein</topology>
    </subcellularLocation>
</comment>
<dbReference type="SUPFAM" id="SSF52540">
    <property type="entry name" value="P-loop containing nucleoside triphosphate hydrolases"/>
    <property type="match status" value="1"/>
</dbReference>
<dbReference type="PROSITE" id="PS00856">
    <property type="entry name" value="GUANYLATE_KINASE_1"/>
    <property type="match status" value="1"/>
</dbReference>
<accession>W6UGJ3</accession>
<evidence type="ECO:0000256" key="3">
    <source>
        <dbReference type="ARBA" id="ARBA00023136"/>
    </source>
</evidence>
<dbReference type="SMART" id="SM00456">
    <property type="entry name" value="WW"/>
    <property type="match status" value="1"/>
</dbReference>
<dbReference type="InterPro" id="IPR036034">
    <property type="entry name" value="PDZ_sf"/>
</dbReference>
<dbReference type="InterPro" id="IPR008144">
    <property type="entry name" value="Guanylate_kin-like_dom"/>
</dbReference>
<dbReference type="Gene3D" id="3.30.63.10">
    <property type="entry name" value="Guanylate Kinase phosphate binding domain"/>
    <property type="match status" value="1"/>
</dbReference>
<dbReference type="InterPro" id="IPR020590">
    <property type="entry name" value="Guanylate_kinase_CS"/>
</dbReference>
<feature type="compositionally biased region" description="Polar residues" evidence="4">
    <location>
        <begin position="324"/>
        <end position="335"/>
    </location>
</feature>
<dbReference type="OrthoDB" id="66881at2759"/>
<dbReference type="Gene3D" id="2.20.70.10">
    <property type="match status" value="1"/>
</dbReference>
<dbReference type="GO" id="GO:0016020">
    <property type="term" value="C:membrane"/>
    <property type="evidence" value="ECO:0007669"/>
    <property type="project" value="UniProtKB-SubCell"/>
</dbReference>
<dbReference type="RefSeq" id="XP_024351259.1">
    <property type="nucleotide sequence ID" value="XM_024494310.1"/>
</dbReference>
<comment type="caution">
    <text evidence="7">The sequence shown here is derived from an EMBL/GenBank/DDBJ whole genome shotgun (WGS) entry which is preliminary data.</text>
</comment>
<dbReference type="Pfam" id="PF00625">
    <property type="entry name" value="Guanylate_kin"/>
    <property type="match status" value="1"/>
</dbReference>